<proteinExistence type="predicted"/>
<protein>
    <submittedName>
        <fullName evidence="2">CLUMA_CG014321, isoform A</fullName>
    </submittedName>
</protein>
<name>A0A1J1ILD9_9DIPT</name>
<keyword evidence="1" id="KW-0175">Coiled coil</keyword>
<reference evidence="2 3" key="1">
    <citation type="submission" date="2015-04" db="EMBL/GenBank/DDBJ databases">
        <authorList>
            <person name="Syromyatnikov M.Y."/>
            <person name="Popov V.N."/>
        </authorList>
    </citation>
    <scope>NUCLEOTIDE SEQUENCE [LARGE SCALE GENOMIC DNA]</scope>
</reference>
<evidence type="ECO:0000313" key="3">
    <source>
        <dbReference type="Proteomes" id="UP000183832"/>
    </source>
</evidence>
<dbReference type="STRING" id="568069.A0A1J1ILD9"/>
<dbReference type="AlphaFoldDB" id="A0A1J1ILD9"/>
<dbReference type="EMBL" id="CVRI01000055">
    <property type="protein sequence ID" value="CRL01043.1"/>
    <property type="molecule type" value="Genomic_DNA"/>
</dbReference>
<organism evidence="2 3">
    <name type="scientific">Clunio marinus</name>
    <dbReference type="NCBI Taxonomy" id="568069"/>
    <lineage>
        <taxon>Eukaryota</taxon>
        <taxon>Metazoa</taxon>
        <taxon>Ecdysozoa</taxon>
        <taxon>Arthropoda</taxon>
        <taxon>Hexapoda</taxon>
        <taxon>Insecta</taxon>
        <taxon>Pterygota</taxon>
        <taxon>Neoptera</taxon>
        <taxon>Endopterygota</taxon>
        <taxon>Diptera</taxon>
        <taxon>Nematocera</taxon>
        <taxon>Chironomoidea</taxon>
        <taxon>Chironomidae</taxon>
        <taxon>Clunio</taxon>
    </lineage>
</organism>
<dbReference type="OrthoDB" id="10255522at2759"/>
<accession>A0A1J1ILD9</accession>
<evidence type="ECO:0000313" key="2">
    <source>
        <dbReference type="EMBL" id="CRL01043.1"/>
    </source>
</evidence>
<gene>
    <name evidence="2" type="primary">similar to AGAP006884-PA</name>
    <name evidence="2" type="ORF">CLUMA_CG014321</name>
</gene>
<dbReference type="Proteomes" id="UP000183832">
    <property type="component" value="Unassembled WGS sequence"/>
</dbReference>
<evidence type="ECO:0000256" key="1">
    <source>
        <dbReference type="SAM" id="Coils"/>
    </source>
</evidence>
<sequence>MNKLQRQKALLTEEIKNIKIVNENSESEAVVSLQKSMKGSVMELEKKFSDLNEIINEKTTEITSLTKTNSEILEKVSELEKETVLMTNDRDTCRTKIDSLKNEKRDDEKTLEQEVREKNESKTQVTNIFQEIGRLDSV</sequence>
<feature type="coiled-coil region" evidence="1">
    <location>
        <begin position="1"/>
        <end position="121"/>
    </location>
</feature>
<keyword evidence="3" id="KW-1185">Reference proteome</keyword>